<dbReference type="AlphaFoldDB" id="A0AB34VA75"/>
<evidence type="ECO:0000259" key="1">
    <source>
        <dbReference type="Pfam" id="PF08975"/>
    </source>
</evidence>
<name>A0AB34VA75_9GAMM</name>
<organism evidence="2 3">
    <name type="scientific">Pantoea stewartii</name>
    <dbReference type="NCBI Taxonomy" id="66269"/>
    <lineage>
        <taxon>Bacteria</taxon>
        <taxon>Pseudomonadati</taxon>
        <taxon>Pseudomonadota</taxon>
        <taxon>Gammaproteobacteria</taxon>
        <taxon>Enterobacterales</taxon>
        <taxon>Erwiniaceae</taxon>
        <taxon>Pantoea</taxon>
    </lineage>
</organism>
<sequence>MSEVLEYDGWKENAIGEKFAADGAYLPFRGNTLICQLDQGSEIVSVISEMVEAMKAEGLARCYTFLPSASYHMTVFNGANDRARYLPAWPADLSLDAPMSACDRLFAQKLTDFSVTEFPVKMRIGAVVLKRGVSLSLAPMNQAEETKIRGLRDRLSHVLRCRRHNHDVYEFHISVSYLINPPVAEECRLLQRLRAVYLEKLMRVSPIIELNAPAFCVFEDMAEYRPVFRLV</sequence>
<dbReference type="Pfam" id="PF08975">
    <property type="entry name" value="2H-phosphodiest"/>
    <property type="match status" value="1"/>
</dbReference>
<dbReference type="RefSeq" id="WP_058708316.1">
    <property type="nucleotide sequence ID" value="NZ_LDSI01000027.1"/>
</dbReference>
<dbReference type="Gene3D" id="3.90.1140.10">
    <property type="entry name" value="Cyclic phosphodiesterase"/>
    <property type="match status" value="1"/>
</dbReference>
<evidence type="ECO:0000313" key="3">
    <source>
        <dbReference type="Proteomes" id="UP000072520"/>
    </source>
</evidence>
<gene>
    <name evidence="2" type="ORF">RSA13_17715</name>
</gene>
<accession>A0AB34VA75</accession>
<dbReference type="SUPFAM" id="SSF55144">
    <property type="entry name" value="LigT-like"/>
    <property type="match status" value="1"/>
</dbReference>
<feature type="domain" description="DUF1868" evidence="1">
    <location>
        <begin position="18"/>
        <end position="128"/>
    </location>
</feature>
<dbReference type="InterPro" id="IPR009097">
    <property type="entry name" value="Cyclic_Pdiesterase"/>
</dbReference>
<evidence type="ECO:0000313" key="2">
    <source>
        <dbReference type="EMBL" id="KTS94531.1"/>
    </source>
</evidence>
<dbReference type="EMBL" id="LDSI01000027">
    <property type="protein sequence ID" value="KTS94531.1"/>
    <property type="molecule type" value="Genomic_DNA"/>
</dbReference>
<proteinExistence type="predicted"/>
<comment type="caution">
    <text evidence="2">The sequence shown here is derived from an EMBL/GenBank/DDBJ whole genome shotgun (WGS) entry which is preliminary data.</text>
</comment>
<dbReference type="Proteomes" id="UP000072520">
    <property type="component" value="Unassembled WGS sequence"/>
</dbReference>
<dbReference type="InterPro" id="IPR015069">
    <property type="entry name" value="2H-PEstase_DUF1868"/>
</dbReference>
<reference evidence="2 3" key="1">
    <citation type="journal article" date="2016" name="Front. Microbiol.">
        <title>Genomic Resource of Rice Seed Associated Bacteria.</title>
        <authorList>
            <person name="Midha S."/>
            <person name="Bansal K."/>
            <person name="Sharma S."/>
            <person name="Kumar N."/>
            <person name="Patil P.P."/>
            <person name="Chaudhry V."/>
            <person name="Patil P.B."/>
        </authorList>
    </citation>
    <scope>NUCLEOTIDE SEQUENCE [LARGE SCALE GENOMIC DNA]</scope>
    <source>
        <strain evidence="2 3">RSA13</strain>
    </source>
</reference>
<protein>
    <recommendedName>
        <fullName evidence="1">DUF1868 domain-containing protein</fullName>
    </recommendedName>
</protein>